<proteinExistence type="predicted"/>
<dbReference type="AlphaFoldDB" id="D0A6W6"/>
<evidence type="ECO:0000313" key="2">
    <source>
        <dbReference type="EMBL" id="CBH17417.1"/>
    </source>
</evidence>
<protein>
    <submittedName>
        <fullName evidence="2">Uncharacterized protein</fullName>
    </submittedName>
</protein>
<sequence>MPRQTTLSVVCLSTGRGASMVYEGNCSTAYVLCVGDAPVVLFGIGYGVTRQCLRYFGTIPTNIAVFSNRSHMSAELPVVIAVEGRKGRHPRIVASETVMMRLMQHRLAEMHSRAAFGVPGEGGVCDFVNLQTDESSPTVPYRLPDFPSVSLVAFDAVSSLESSCGFVVLHHGSPVLALTGDCAYDAQRYQEVLRMAPVVIVDGRKKGSPDHASFADITRAVDDCRSNGGGPRRVFIGQYGAPADAPPVVSGATVLPIVEGAVVELSEGVCIGDAEELLVPPAPSAIDMCESTKTVCCDRSEGDEAPSSFVMRMAHTGGGGGQDALHEGSSCRRGRGAGIGDWQCGGKEAVIVTEANLGSIGVSAAFEEYMQRAYCALQRYPTQEGGVSGVVQMRSNNTNAPRGPNEAPPSRAQSAEVPNRPRGEESTKHTTGYTCRFTALKT</sequence>
<evidence type="ECO:0000256" key="1">
    <source>
        <dbReference type="SAM" id="MobiDB-lite"/>
    </source>
</evidence>
<dbReference type="Proteomes" id="UP000002316">
    <property type="component" value="Chromosome 11"/>
</dbReference>
<dbReference type="KEGG" id="tbg:TbgDal_XI5350"/>
<feature type="compositionally biased region" description="Basic and acidic residues" evidence="1">
    <location>
        <begin position="419"/>
        <end position="428"/>
    </location>
</feature>
<organism evidence="2 3">
    <name type="scientific">Trypanosoma brucei gambiense (strain MHOM/CI/86/DAL972)</name>
    <dbReference type="NCBI Taxonomy" id="679716"/>
    <lineage>
        <taxon>Eukaryota</taxon>
        <taxon>Discoba</taxon>
        <taxon>Euglenozoa</taxon>
        <taxon>Kinetoplastea</taxon>
        <taxon>Metakinetoplastina</taxon>
        <taxon>Trypanosomatida</taxon>
        <taxon>Trypanosomatidae</taxon>
        <taxon>Trypanosoma</taxon>
    </lineage>
</organism>
<gene>
    <name evidence="2" type="ORF">TbgDal_XI5350</name>
</gene>
<name>D0A6W6_TRYB9</name>
<dbReference type="OrthoDB" id="4062651at2759"/>
<accession>D0A6W6</accession>
<dbReference type="EMBL" id="FN554974">
    <property type="protein sequence ID" value="CBH17417.1"/>
    <property type="molecule type" value="Genomic_DNA"/>
</dbReference>
<feature type="region of interest" description="Disordered" evidence="1">
    <location>
        <begin position="393"/>
        <end position="433"/>
    </location>
</feature>
<dbReference type="VEuPathDB" id="TriTrypDB:Tbg972.11.5350"/>
<dbReference type="GeneID" id="23867536"/>
<evidence type="ECO:0000313" key="3">
    <source>
        <dbReference type="Proteomes" id="UP000002316"/>
    </source>
</evidence>
<dbReference type="RefSeq" id="XP_011779681.1">
    <property type="nucleotide sequence ID" value="XM_011781379.1"/>
</dbReference>
<reference evidence="3" key="1">
    <citation type="journal article" date="2010" name="PLoS Negl. Trop. Dis.">
        <title>The genome sequence of Trypanosoma brucei gambiense, causative agent of chronic human african trypanosomiasis.</title>
        <authorList>
            <person name="Jackson A.P."/>
            <person name="Sanders M."/>
            <person name="Berry A."/>
            <person name="McQuillan J."/>
            <person name="Aslett M.A."/>
            <person name="Quail M.A."/>
            <person name="Chukualim B."/>
            <person name="Capewell P."/>
            <person name="MacLeod A."/>
            <person name="Melville S.E."/>
            <person name="Gibson W."/>
            <person name="Barry J.D."/>
            <person name="Berriman M."/>
            <person name="Hertz-Fowler C."/>
        </authorList>
    </citation>
    <scope>NUCLEOTIDE SEQUENCE [LARGE SCALE GENOMIC DNA]</scope>
    <source>
        <strain evidence="3">MHOM/CI/86/DAL972</strain>
    </source>
</reference>